<dbReference type="Proteomes" id="UP001138961">
    <property type="component" value="Unassembled WGS sequence"/>
</dbReference>
<organism evidence="1 2">
    <name type="scientific">Loktanella gaetbuli</name>
    <dbReference type="NCBI Taxonomy" id="2881335"/>
    <lineage>
        <taxon>Bacteria</taxon>
        <taxon>Pseudomonadati</taxon>
        <taxon>Pseudomonadota</taxon>
        <taxon>Alphaproteobacteria</taxon>
        <taxon>Rhodobacterales</taxon>
        <taxon>Roseobacteraceae</taxon>
        <taxon>Loktanella</taxon>
    </lineage>
</organism>
<accession>A0ABS8BTJ2</accession>
<reference evidence="1" key="1">
    <citation type="submission" date="2021-10" db="EMBL/GenBank/DDBJ databases">
        <title>Loktanella gaetbuli sp. nov., isolated from a tidal flat.</title>
        <authorList>
            <person name="Park S."/>
            <person name="Yoon J.-H."/>
        </authorList>
    </citation>
    <scope>NUCLEOTIDE SEQUENCE</scope>
    <source>
        <strain evidence="1">TSTF-M6</strain>
    </source>
</reference>
<dbReference type="RefSeq" id="WP_226747867.1">
    <property type="nucleotide sequence ID" value="NZ_JAJATZ010000003.1"/>
</dbReference>
<protein>
    <submittedName>
        <fullName evidence="1">Uncharacterized protein</fullName>
    </submittedName>
</protein>
<name>A0ABS8BTJ2_9RHOB</name>
<dbReference type="EMBL" id="JAJATZ010000003">
    <property type="protein sequence ID" value="MCB5199037.1"/>
    <property type="molecule type" value="Genomic_DNA"/>
</dbReference>
<proteinExistence type="predicted"/>
<sequence>MDVVPVIADQNDAPRPPLRAMLDELAASDENRMPWPDDWFDGVDPAHVKGCRALWASALLALIRDAFSTPTFNQTQTLGKIRATSSWIGSRDFHMVCALAGLDSVAVLDRCNRFAAGDEAALLNLMRNDFARPSEAEDA</sequence>
<evidence type="ECO:0000313" key="2">
    <source>
        <dbReference type="Proteomes" id="UP001138961"/>
    </source>
</evidence>
<gene>
    <name evidence="1" type="ORF">LGQ03_07275</name>
</gene>
<comment type="caution">
    <text evidence="1">The sequence shown here is derived from an EMBL/GenBank/DDBJ whole genome shotgun (WGS) entry which is preliminary data.</text>
</comment>
<keyword evidence="2" id="KW-1185">Reference proteome</keyword>
<evidence type="ECO:0000313" key="1">
    <source>
        <dbReference type="EMBL" id="MCB5199037.1"/>
    </source>
</evidence>